<dbReference type="InterPro" id="IPR050778">
    <property type="entry name" value="Cueball_EGF_LRP_Nidogen"/>
</dbReference>
<evidence type="ECO:0000256" key="8">
    <source>
        <dbReference type="ARBA" id="ARBA00022943"/>
    </source>
</evidence>
<dbReference type="GO" id="GO:0042813">
    <property type="term" value="F:Wnt receptor activity"/>
    <property type="evidence" value="ECO:0007669"/>
    <property type="project" value="TreeGrafter"/>
</dbReference>
<keyword evidence="6" id="KW-0221">Differentiation</keyword>
<proteinExistence type="inferred from homology"/>
<evidence type="ECO:0000256" key="13">
    <source>
        <dbReference type="ARBA" id="ARBA00040020"/>
    </source>
</evidence>
<feature type="repeat" description="LDL-receptor class B" evidence="15">
    <location>
        <begin position="3"/>
        <end position="47"/>
    </location>
</feature>
<evidence type="ECO:0000256" key="15">
    <source>
        <dbReference type="PROSITE-ProRule" id="PRU00461"/>
    </source>
</evidence>
<dbReference type="OrthoDB" id="382013at2759"/>
<dbReference type="PROSITE" id="PS51120">
    <property type="entry name" value="LDLRB"/>
    <property type="match status" value="2"/>
</dbReference>
<dbReference type="GO" id="GO:0048477">
    <property type="term" value="P:oogenesis"/>
    <property type="evidence" value="ECO:0007669"/>
    <property type="project" value="UniProtKB-KW"/>
</dbReference>
<feature type="domain" description="EGF-like" evidence="16">
    <location>
        <begin position="296"/>
        <end position="331"/>
    </location>
</feature>
<feature type="disulfide bond" evidence="14">
    <location>
        <begin position="263"/>
        <end position="273"/>
    </location>
</feature>
<dbReference type="AlphaFoldDB" id="A0A2J7QLX4"/>
<dbReference type="PROSITE" id="PS00022">
    <property type="entry name" value="EGF_1"/>
    <property type="match status" value="2"/>
</dbReference>
<keyword evidence="7" id="KW-0744">Spermatogenesis</keyword>
<feature type="disulfide bond" evidence="14">
    <location>
        <begin position="299"/>
        <end position="309"/>
    </location>
</feature>
<dbReference type="STRING" id="105785.A0A2J7QLX4"/>
<reference evidence="17 18" key="1">
    <citation type="submission" date="2017-12" db="EMBL/GenBank/DDBJ databases">
        <title>Hemimetabolous genomes reveal molecular basis of termite eusociality.</title>
        <authorList>
            <person name="Harrison M.C."/>
            <person name="Jongepier E."/>
            <person name="Robertson H.M."/>
            <person name="Arning N."/>
            <person name="Bitard-Feildel T."/>
            <person name="Chao H."/>
            <person name="Childers C.P."/>
            <person name="Dinh H."/>
            <person name="Doddapaneni H."/>
            <person name="Dugan S."/>
            <person name="Gowin J."/>
            <person name="Greiner C."/>
            <person name="Han Y."/>
            <person name="Hu H."/>
            <person name="Hughes D.S.T."/>
            <person name="Huylmans A.-K."/>
            <person name="Kemena C."/>
            <person name="Kremer L.P.M."/>
            <person name="Lee S.L."/>
            <person name="Lopez-Ezquerra A."/>
            <person name="Mallet L."/>
            <person name="Monroy-Kuhn J.M."/>
            <person name="Moser A."/>
            <person name="Murali S.C."/>
            <person name="Muzny D.M."/>
            <person name="Otani S."/>
            <person name="Piulachs M.-D."/>
            <person name="Poelchau M."/>
            <person name="Qu J."/>
            <person name="Schaub F."/>
            <person name="Wada-Katsumata A."/>
            <person name="Worley K.C."/>
            <person name="Xie Q."/>
            <person name="Ylla G."/>
            <person name="Poulsen M."/>
            <person name="Gibbs R.A."/>
            <person name="Schal C."/>
            <person name="Richards S."/>
            <person name="Belles X."/>
            <person name="Korb J."/>
            <person name="Bornberg-Bauer E."/>
        </authorList>
    </citation>
    <scope>NUCLEOTIDE SEQUENCE [LARGE SCALE GENOMIC DNA]</scope>
    <source>
        <tissue evidence="17">Whole body</tissue>
    </source>
</reference>
<keyword evidence="18" id="KW-1185">Reference proteome</keyword>
<dbReference type="SMART" id="SM00181">
    <property type="entry name" value="EGF"/>
    <property type="match status" value="3"/>
</dbReference>
<evidence type="ECO:0000256" key="2">
    <source>
        <dbReference type="ARBA" id="ARBA00022475"/>
    </source>
</evidence>
<evidence type="ECO:0000313" key="17">
    <source>
        <dbReference type="EMBL" id="PNF29591.1"/>
    </source>
</evidence>
<dbReference type="EMBL" id="NEVH01013240">
    <property type="protein sequence ID" value="PNF29591.1"/>
    <property type="molecule type" value="Genomic_DNA"/>
</dbReference>
<evidence type="ECO:0000256" key="10">
    <source>
        <dbReference type="ARBA" id="ARBA00023157"/>
    </source>
</evidence>
<dbReference type="PANTHER" id="PTHR46513">
    <property type="entry name" value="VITELLOGENIN RECEPTOR-LIKE PROTEIN-RELATED-RELATED"/>
    <property type="match status" value="1"/>
</dbReference>
<sequence>CGRYLYWTNSYHLRPTIERSLLDGTKREVLVSKDLFQPMGIAVDELEGKMYWSDEKSGIYYDIKRANLDGSNVETIICGTYHVPAYLTLHLHDIYWSDSVHNAVWKIPKEPTEGVQPTKIYRCENRRGARAMPVARQSVNTTLRNSGTYHITVFCVVRAEPKQGAVNTIQQALHGIIAWSDGRRVDCQSERTSTIAADIRNSSESFNSNEPIRFVIPESSVTETSVSSDYCLHSGMLSTEKGSSIKCQCPQGYGGDRCEVSACDNYCLNDGKCKINYSGLPVCVCVRGTNGSRCEQHVCDNYCLNGAACEVNSVGQPACKCKGHFSGIRCEIPHSEHSCRSYCQQFGQFYFPIDGQDTPVCMCPSEVGAGQYEVQPLDNSSLPSINSGLSGELAQSCTHAHTVSRWILATLGCVCSLQLVAVAVLLRKVCVLRKRPRIRKRIIVNKNVTPLTSCPPLPQDQCEITIENCCNMNICETVSIAYIYMNADCSSSYLCICCSYSHLL</sequence>
<evidence type="ECO:0000256" key="3">
    <source>
        <dbReference type="ARBA" id="ARBA00022536"/>
    </source>
</evidence>
<keyword evidence="8" id="KW-0896">Oogenesis</keyword>
<evidence type="ECO:0000256" key="4">
    <source>
        <dbReference type="ARBA" id="ARBA00022729"/>
    </source>
</evidence>
<dbReference type="Proteomes" id="UP000235965">
    <property type="component" value="Unassembled WGS sequence"/>
</dbReference>
<evidence type="ECO:0000256" key="1">
    <source>
        <dbReference type="ARBA" id="ARBA00004251"/>
    </source>
</evidence>
<evidence type="ECO:0000256" key="11">
    <source>
        <dbReference type="ARBA" id="ARBA00023180"/>
    </source>
</evidence>
<comment type="caution">
    <text evidence="14">Lacks conserved residue(s) required for the propagation of feature annotation.</text>
</comment>
<dbReference type="SMART" id="SM00135">
    <property type="entry name" value="LY"/>
    <property type="match status" value="1"/>
</dbReference>
<feature type="domain" description="EGF-like" evidence="16">
    <location>
        <begin position="259"/>
        <end position="295"/>
    </location>
</feature>
<dbReference type="SUPFAM" id="SSF57196">
    <property type="entry name" value="EGF/Laminin"/>
    <property type="match status" value="2"/>
</dbReference>
<feature type="repeat" description="LDL-receptor class B" evidence="15">
    <location>
        <begin position="48"/>
        <end position="93"/>
    </location>
</feature>
<dbReference type="PROSITE" id="PS50026">
    <property type="entry name" value="EGF_3"/>
    <property type="match status" value="2"/>
</dbReference>
<evidence type="ECO:0000256" key="6">
    <source>
        <dbReference type="ARBA" id="ARBA00022782"/>
    </source>
</evidence>
<gene>
    <name evidence="17" type="ORF">B7P43_G01633</name>
</gene>
<comment type="caution">
    <text evidence="17">The sequence shown here is derived from an EMBL/GenBank/DDBJ whole genome shotgun (WGS) entry which is preliminary data.</text>
</comment>
<organism evidence="17 18">
    <name type="scientific">Cryptotermes secundus</name>
    <dbReference type="NCBI Taxonomy" id="105785"/>
    <lineage>
        <taxon>Eukaryota</taxon>
        <taxon>Metazoa</taxon>
        <taxon>Ecdysozoa</taxon>
        <taxon>Arthropoda</taxon>
        <taxon>Hexapoda</taxon>
        <taxon>Insecta</taxon>
        <taxon>Pterygota</taxon>
        <taxon>Neoptera</taxon>
        <taxon>Polyneoptera</taxon>
        <taxon>Dictyoptera</taxon>
        <taxon>Blattodea</taxon>
        <taxon>Blattoidea</taxon>
        <taxon>Termitoidae</taxon>
        <taxon>Kalotermitidae</taxon>
        <taxon>Cryptotermitinae</taxon>
        <taxon>Cryptotermes</taxon>
    </lineage>
</organism>
<evidence type="ECO:0000256" key="14">
    <source>
        <dbReference type="PROSITE-ProRule" id="PRU00076"/>
    </source>
</evidence>
<dbReference type="InterPro" id="IPR000033">
    <property type="entry name" value="LDLR_classB_rpt"/>
</dbReference>
<dbReference type="FunCoup" id="A0A2J7QLX4">
    <property type="interactions" value="115"/>
</dbReference>
<keyword evidence="10 14" id="KW-1015">Disulfide bond</keyword>
<dbReference type="Pfam" id="PF00058">
    <property type="entry name" value="Ldl_recept_b"/>
    <property type="match status" value="2"/>
</dbReference>
<dbReference type="SUPFAM" id="SSF63825">
    <property type="entry name" value="YWTD domain"/>
    <property type="match status" value="1"/>
</dbReference>
<comment type="similarity">
    <text evidence="12">Belongs to the cueball family.</text>
</comment>
<dbReference type="PANTHER" id="PTHR46513:SF42">
    <property type="entry name" value="PROTEIN CUEBALL"/>
    <property type="match status" value="1"/>
</dbReference>
<comment type="subcellular location">
    <subcellularLocation>
        <location evidence="1">Cell membrane</location>
        <topology evidence="1">Single-pass type I membrane protein</topology>
    </subcellularLocation>
</comment>
<evidence type="ECO:0000259" key="16">
    <source>
        <dbReference type="PROSITE" id="PS50026"/>
    </source>
</evidence>
<keyword evidence="9" id="KW-0472">Membrane</keyword>
<evidence type="ECO:0000256" key="7">
    <source>
        <dbReference type="ARBA" id="ARBA00022871"/>
    </source>
</evidence>
<keyword evidence="2" id="KW-1003">Cell membrane</keyword>
<keyword evidence="11" id="KW-0325">Glycoprotein</keyword>
<feature type="non-terminal residue" evidence="17">
    <location>
        <position position="1"/>
    </location>
</feature>
<dbReference type="InParanoid" id="A0A2J7QLX4"/>
<dbReference type="Gene3D" id="2.10.25.10">
    <property type="entry name" value="Laminin"/>
    <property type="match status" value="3"/>
</dbReference>
<feature type="disulfide bond" evidence="14">
    <location>
        <begin position="285"/>
        <end position="294"/>
    </location>
</feature>
<keyword evidence="5" id="KW-0677">Repeat</keyword>
<dbReference type="InterPro" id="IPR011042">
    <property type="entry name" value="6-blade_b-propeller_TolB-like"/>
</dbReference>
<name>A0A2J7QLX4_9NEOP</name>
<dbReference type="Gene3D" id="2.120.10.30">
    <property type="entry name" value="TolB, C-terminal domain"/>
    <property type="match status" value="1"/>
</dbReference>
<dbReference type="GO" id="GO:0017147">
    <property type="term" value="F:Wnt-protein binding"/>
    <property type="evidence" value="ECO:0007669"/>
    <property type="project" value="TreeGrafter"/>
</dbReference>
<evidence type="ECO:0000256" key="12">
    <source>
        <dbReference type="ARBA" id="ARBA00038070"/>
    </source>
</evidence>
<evidence type="ECO:0000256" key="9">
    <source>
        <dbReference type="ARBA" id="ARBA00023136"/>
    </source>
</evidence>
<dbReference type="GO" id="GO:0007283">
    <property type="term" value="P:spermatogenesis"/>
    <property type="evidence" value="ECO:0007669"/>
    <property type="project" value="UniProtKB-KW"/>
</dbReference>
<feature type="disulfide bond" evidence="14">
    <location>
        <begin position="321"/>
        <end position="330"/>
    </location>
</feature>
<accession>A0A2J7QLX4</accession>
<evidence type="ECO:0000313" key="18">
    <source>
        <dbReference type="Proteomes" id="UP000235965"/>
    </source>
</evidence>
<keyword evidence="4" id="KW-0732">Signal</keyword>
<protein>
    <recommendedName>
        <fullName evidence="13">Protein cueball</fullName>
    </recommendedName>
</protein>
<dbReference type="GO" id="GO:0005886">
    <property type="term" value="C:plasma membrane"/>
    <property type="evidence" value="ECO:0007669"/>
    <property type="project" value="UniProtKB-SubCell"/>
</dbReference>
<evidence type="ECO:0000256" key="5">
    <source>
        <dbReference type="ARBA" id="ARBA00022737"/>
    </source>
</evidence>
<dbReference type="InterPro" id="IPR000742">
    <property type="entry name" value="EGF"/>
</dbReference>
<dbReference type="GO" id="GO:0060070">
    <property type="term" value="P:canonical Wnt signaling pathway"/>
    <property type="evidence" value="ECO:0007669"/>
    <property type="project" value="TreeGrafter"/>
</dbReference>
<keyword evidence="3 14" id="KW-0245">EGF-like domain</keyword>